<dbReference type="KEGG" id="daq:DAQ1742_01287"/>
<accession>A0A375A8N7</accession>
<gene>
    <name evidence="1" type="ORF">DAQ1742_01287</name>
</gene>
<dbReference type="Proteomes" id="UP000294820">
    <property type="component" value="Chromosome 1"/>
</dbReference>
<organism evidence="1 2">
    <name type="scientific">Dickeya aquatica</name>
    <dbReference type="NCBI Taxonomy" id="1401087"/>
    <lineage>
        <taxon>Bacteria</taxon>
        <taxon>Pseudomonadati</taxon>
        <taxon>Pseudomonadota</taxon>
        <taxon>Gammaproteobacteria</taxon>
        <taxon>Enterobacterales</taxon>
        <taxon>Pectobacteriaceae</taxon>
        <taxon>Dickeya</taxon>
    </lineage>
</organism>
<dbReference type="RefSeq" id="WP_035343262.1">
    <property type="nucleotide sequence ID" value="NZ_LT615367.1"/>
</dbReference>
<evidence type="ECO:0000313" key="1">
    <source>
        <dbReference type="EMBL" id="SLM62286.1"/>
    </source>
</evidence>
<keyword evidence="2" id="KW-1185">Reference proteome</keyword>
<proteinExistence type="predicted"/>
<name>A0A375A8N7_9GAMM</name>
<protein>
    <submittedName>
        <fullName evidence="1">COG0543: 2-polyprenylphenol hydroxylase and related flavodoxin oxidoreductases</fullName>
    </submittedName>
</protein>
<evidence type="ECO:0000313" key="2">
    <source>
        <dbReference type="Proteomes" id="UP000294820"/>
    </source>
</evidence>
<dbReference type="AlphaFoldDB" id="A0A375A8N7"/>
<sequence>MNKQRPISMLAAQCAGSHVDLWPDGIRITHENAAVQDETRLLTFDEAVSRLDSTEYDRALLTGIQVVRALTDAMLQGHFRPDDRQKLILFRWFVSVKFVLEQEAINGCVTVTDDSGHPIPAALYRSQYGELPVFPAAERATLAGAVEGAMTATYGEEDGRRNALALYVAMVGPVAGELTETGRSVMATLHDQALQLFALDSVLPPPATH</sequence>
<dbReference type="EMBL" id="LT615367">
    <property type="protein sequence ID" value="SLM62286.1"/>
    <property type="molecule type" value="Genomic_DNA"/>
</dbReference>
<reference evidence="1 2" key="1">
    <citation type="submission" date="2016-09" db="EMBL/GenBank/DDBJ databases">
        <authorList>
            <person name="Reverchon S."/>
            <person name="Nasser W."/>
            <person name="Leonard S."/>
            <person name="Brochier C."/>
            <person name="Duprey A."/>
        </authorList>
    </citation>
    <scope>NUCLEOTIDE SEQUENCE [LARGE SCALE GENOMIC DNA]</scope>
    <source>
        <strain evidence="1 2">174/2</strain>
    </source>
</reference>